<feature type="signal peptide" evidence="1">
    <location>
        <begin position="1"/>
        <end position="28"/>
    </location>
</feature>
<comment type="caution">
    <text evidence="2">The sequence shown here is derived from an EMBL/GenBank/DDBJ whole genome shotgun (WGS) entry which is preliminary data.</text>
</comment>
<accession>A0A7X0IKH1</accession>
<gene>
    <name evidence="2" type="ORF">BJ992_005825</name>
</gene>
<protein>
    <recommendedName>
        <fullName evidence="4">Ig-like domain-containing protein</fullName>
    </recommendedName>
</protein>
<name>A0A7X0IKH1_9ACTN</name>
<evidence type="ECO:0008006" key="4">
    <source>
        <dbReference type="Google" id="ProtNLM"/>
    </source>
</evidence>
<keyword evidence="1" id="KW-0732">Signal</keyword>
<dbReference type="EMBL" id="JACHIU010000001">
    <property type="protein sequence ID" value="MBB6476394.1"/>
    <property type="molecule type" value="Genomic_DNA"/>
</dbReference>
<reference evidence="2 3" key="1">
    <citation type="submission" date="2020-08" db="EMBL/GenBank/DDBJ databases">
        <title>Sequencing the genomes of 1000 actinobacteria strains.</title>
        <authorList>
            <person name="Klenk H.-P."/>
        </authorList>
    </citation>
    <scope>NUCLEOTIDE SEQUENCE [LARGE SCALE GENOMIC DNA]</scope>
    <source>
        <strain evidence="2 3">DSM 44936</strain>
    </source>
</reference>
<dbReference type="RefSeq" id="WP_184986408.1">
    <property type="nucleotide sequence ID" value="NZ_BAAALO010000026.1"/>
</dbReference>
<dbReference type="Proteomes" id="UP000555564">
    <property type="component" value="Unassembled WGS sequence"/>
</dbReference>
<sequence>MRQPVTRLLVLLLMIVTAITGASFPVNAAYAESAYTCTTGQTIPHWPLWDLIDTDFIGTGCTGSGTYDIVITVTGHIAGQYRCGTLAHAGSSVPFTMQAYDCFLVTP</sequence>
<evidence type="ECO:0000256" key="1">
    <source>
        <dbReference type="SAM" id="SignalP"/>
    </source>
</evidence>
<evidence type="ECO:0000313" key="2">
    <source>
        <dbReference type="EMBL" id="MBB6476394.1"/>
    </source>
</evidence>
<organism evidence="2 3">
    <name type="scientific">Sphaerisporangium rubeum</name>
    <dbReference type="NCBI Taxonomy" id="321317"/>
    <lineage>
        <taxon>Bacteria</taxon>
        <taxon>Bacillati</taxon>
        <taxon>Actinomycetota</taxon>
        <taxon>Actinomycetes</taxon>
        <taxon>Streptosporangiales</taxon>
        <taxon>Streptosporangiaceae</taxon>
        <taxon>Sphaerisporangium</taxon>
    </lineage>
</organism>
<proteinExistence type="predicted"/>
<feature type="chain" id="PRO_5038863952" description="Ig-like domain-containing protein" evidence="1">
    <location>
        <begin position="29"/>
        <end position="107"/>
    </location>
</feature>
<dbReference type="AlphaFoldDB" id="A0A7X0IKH1"/>
<keyword evidence="3" id="KW-1185">Reference proteome</keyword>
<evidence type="ECO:0000313" key="3">
    <source>
        <dbReference type="Proteomes" id="UP000555564"/>
    </source>
</evidence>